<sequence length="544" mass="57632">MFKNMKIGLRLALGFCLVIGFMILIIIVSINQMAASHDKLDRIVKINSVCVQSANGMIADVREVSIAMRTALLFKDTEKAREIRSAIAENRKVYDDNLKKVKELTPSDDTAAVGMISKVKASQEISRALNNDVLDLAVAGKHSEAFGLMTGKASPAVGQWIENVDDLVRHSETRTALRYDEANIAQENARTFMYLIGAVAIVLALAIAIFLTLGIIRPLRASVNAANMIASKNLTVELSADKKRGDELGDLLRSLSSMGETLREQIQGIQEAVNTLISSSSEILAATTQVASGTAENAFAIGETTTTVEEVRQAAQLSSDKAKNVSDSAQRVSQVFQSGKKAVEEAAAGMLAVRGQMEAITRTIVSLSEQGQSIGGIIASVSDIADQSNLLAVNAAIEAARAGEQGKGFAVVAQEIKNLAEQSKHATAQVRTILNDVQKATSAAVMATEQGSKAVDAGVKQSVQAGEAIQVLAESSGEAVQAAIQIVASSQQQVVGMNQIGTAMENINQAGSETAASMKQAEITAKNLYELGQKLKGTVEQFKV</sequence>
<dbReference type="EMBL" id="MFYX01000134">
    <property type="protein sequence ID" value="OGK01067.1"/>
    <property type="molecule type" value="Genomic_DNA"/>
</dbReference>
<keyword evidence="4" id="KW-0812">Transmembrane</keyword>
<comment type="similarity">
    <text evidence="2">Belongs to the methyl-accepting chemotaxis (MCP) protein family.</text>
</comment>
<dbReference type="Gene3D" id="6.10.340.10">
    <property type="match status" value="1"/>
</dbReference>
<dbReference type="Pfam" id="PF00015">
    <property type="entry name" value="MCPsignal"/>
    <property type="match status" value="1"/>
</dbReference>
<name>A0A1F7F3F8_UNCRA</name>
<keyword evidence="1 3" id="KW-0807">Transducer</keyword>
<dbReference type="InterPro" id="IPR024478">
    <property type="entry name" value="HlyB_4HB_MCP"/>
</dbReference>
<evidence type="ECO:0000259" key="5">
    <source>
        <dbReference type="PROSITE" id="PS50111"/>
    </source>
</evidence>
<evidence type="ECO:0008006" key="9">
    <source>
        <dbReference type="Google" id="ProtNLM"/>
    </source>
</evidence>
<dbReference type="AlphaFoldDB" id="A0A1F7F3F8"/>
<dbReference type="CDD" id="cd19411">
    <property type="entry name" value="MCP2201-like_sensor"/>
    <property type="match status" value="1"/>
</dbReference>
<accession>A0A1F7F3F8</accession>
<protein>
    <recommendedName>
        <fullName evidence="9">Chemotaxis protein</fullName>
    </recommendedName>
</protein>
<dbReference type="SMART" id="SM00283">
    <property type="entry name" value="MA"/>
    <property type="match status" value="1"/>
</dbReference>
<dbReference type="SMART" id="SM00304">
    <property type="entry name" value="HAMP"/>
    <property type="match status" value="1"/>
</dbReference>
<dbReference type="PROSITE" id="PS50111">
    <property type="entry name" value="CHEMOTAXIS_TRANSDUC_2"/>
    <property type="match status" value="1"/>
</dbReference>
<evidence type="ECO:0000256" key="2">
    <source>
        <dbReference type="ARBA" id="ARBA00029447"/>
    </source>
</evidence>
<dbReference type="InterPro" id="IPR047347">
    <property type="entry name" value="YvaQ-like_sensor"/>
</dbReference>
<comment type="caution">
    <text evidence="7">The sequence shown here is derived from an EMBL/GenBank/DDBJ whole genome shotgun (WGS) entry which is preliminary data.</text>
</comment>
<dbReference type="PANTHER" id="PTHR32089:SF112">
    <property type="entry name" value="LYSOZYME-LIKE PROTEIN-RELATED"/>
    <property type="match status" value="1"/>
</dbReference>
<dbReference type="CDD" id="cd06225">
    <property type="entry name" value="HAMP"/>
    <property type="match status" value="1"/>
</dbReference>
<keyword evidence="4" id="KW-0472">Membrane</keyword>
<keyword evidence="4" id="KW-1133">Transmembrane helix</keyword>
<dbReference type="InterPro" id="IPR004089">
    <property type="entry name" value="MCPsignal_dom"/>
</dbReference>
<feature type="transmembrane region" description="Helical" evidence="4">
    <location>
        <begin position="192"/>
        <end position="216"/>
    </location>
</feature>
<feature type="domain" description="HAMP" evidence="6">
    <location>
        <begin position="213"/>
        <end position="267"/>
    </location>
</feature>
<dbReference type="Pfam" id="PF00672">
    <property type="entry name" value="HAMP"/>
    <property type="match status" value="1"/>
</dbReference>
<feature type="transmembrane region" description="Helical" evidence="4">
    <location>
        <begin position="7"/>
        <end position="30"/>
    </location>
</feature>
<reference evidence="7 8" key="1">
    <citation type="journal article" date="2016" name="Nat. Commun.">
        <title>Thousands of microbial genomes shed light on interconnected biogeochemical processes in an aquifer system.</title>
        <authorList>
            <person name="Anantharaman K."/>
            <person name="Brown C.T."/>
            <person name="Hug L.A."/>
            <person name="Sharon I."/>
            <person name="Castelle C.J."/>
            <person name="Probst A.J."/>
            <person name="Thomas B.C."/>
            <person name="Singh A."/>
            <person name="Wilkins M.J."/>
            <person name="Karaoz U."/>
            <person name="Brodie E.L."/>
            <person name="Williams K.H."/>
            <person name="Hubbard S.S."/>
            <person name="Banfield J.F."/>
        </authorList>
    </citation>
    <scope>NUCLEOTIDE SEQUENCE [LARGE SCALE GENOMIC DNA]</scope>
</reference>
<dbReference type="PRINTS" id="PR00260">
    <property type="entry name" value="CHEMTRNSDUCR"/>
</dbReference>
<evidence type="ECO:0000259" key="6">
    <source>
        <dbReference type="PROSITE" id="PS50885"/>
    </source>
</evidence>
<dbReference type="Proteomes" id="UP000179243">
    <property type="component" value="Unassembled WGS sequence"/>
</dbReference>
<dbReference type="PROSITE" id="PS50885">
    <property type="entry name" value="HAMP"/>
    <property type="match status" value="1"/>
</dbReference>
<feature type="domain" description="Methyl-accepting transducer" evidence="5">
    <location>
        <begin position="272"/>
        <end position="508"/>
    </location>
</feature>
<dbReference type="GO" id="GO:0007165">
    <property type="term" value="P:signal transduction"/>
    <property type="evidence" value="ECO:0007669"/>
    <property type="project" value="UniProtKB-KW"/>
</dbReference>
<dbReference type="GO" id="GO:0016020">
    <property type="term" value="C:membrane"/>
    <property type="evidence" value="ECO:0007669"/>
    <property type="project" value="InterPro"/>
</dbReference>
<evidence type="ECO:0000256" key="1">
    <source>
        <dbReference type="ARBA" id="ARBA00023224"/>
    </source>
</evidence>
<evidence type="ECO:0000256" key="4">
    <source>
        <dbReference type="SAM" id="Phobius"/>
    </source>
</evidence>
<proteinExistence type="inferred from homology"/>
<dbReference type="Pfam" id="PF12729">
    <property type="entry name" value="4HB_MCP_1"/>
    <property type="match status" value="1"/>
</dbReference>
<organism evidence="7 8">
    <name type="scientific">Candidatus Raymondbacteria bacterium RIFOXYD12_FULL_49_13</name>
    <dbReference type="NCBI Taxonomy" id="1817890"/>
    <lineage>
        <taxon>Bacteria</taxon>
        <taxon>Raymondiibacteriota</taxon>
    </lineage>
</organism>
<dbReference type="Gene3D" id="1.10.287.950">
    <property type="entry name" value="Methyl-accepting chemotaxis protein"/>
    <property type="match status" value="1"/>
</dbReference>
<dbReference type="PANTHER" id="PTHR32089">
    <property type="entry name" value="METHYL-ACCEPTING CHEMOTAXIS PROTEIN MCPB"/>
    <property type="match status" value="1"/>
</dbReference>
<dbReference type="GO" id="GO:0006935">
    <property type="term" value="P:chemotaxis"/>
    <property type="evidence" value="ECO:0007669"/>
    <property type="project" value="InterPro"/>
</dbReference>
<evidence type="ECO:0000256" key="3">
    <source>
        <dbReference type="PROSITE-ProRule" id="PRU00284"/>
    </source>
</evidence>
<dbReference type="GO" id="GO:0004888">
    <property type="term" value="F:transmembrane signaling receptor activity"/>
    <property type="evidence" value="ECO:0007669"/>
    <property type="project" value="InterPro"/>
</dbReference>
<dbReference type="InterPro" id="IPR004090">
    <property type="entry name" value="Chemotax_Me-accpt_rcpt"/>
</dbReference>
<evidence type="ECO:0000313" key="7">
    <source>
        <dbReference type="EMBL" id="OGK01067.1"/>
    </source>
</evidence>
<gene>
    <name evidence="7" type="ORF">A2519_16885</name>
</gene>
<evidence type="ECO:0000313" key="8">
    <source>
        <dbReference type="Proteomes" id="UP000179243"/>
    </source>
</evidence>
<dbReference type="InterPro" id="IPR003660">
    <property type="entry name" value="HAMP_dom"/>
</dbReference>
<dbReference type="SUPFAM" id="SSF58104">
    <property type="entry name" value="Methyl-accepting chemotaxis protein (MCP) signaling domain"/>
    <property type="match status" value="1"/>
</dbReference>